<comment type="cofactor">
    <cofactor evidence="23">
        <name>Mg(2+)</name>
        <dbReference type="ChEBI" id="CHEBI:18420"/>
    </cofactor>
    <text evidence="23">Mn(2+), Zn(2+), Cd(2+) and Co(2+) support activity to lesser extents.</text>
</comment>
<feature type="transmembrane region" description="Helical" evidence="24">
    <location>
        <begin position="56"/>
        <end position="75"/>
    </location>
</feature>
<dbReference type="GO" id="GO:0006654">
    <property type="term" value="P:phosphatidic acid biosynthetic process"/>
    <property type="evidence" value="ECO:0007669"/>
    <property type="project" value="InterPro"/>
</dbReference>
<evidence type="ECO:0000256" key="1">
    <source>
        <dbReference type="ARBA" id="ARBA00004429"/>
    </source>
</evidence>
<dbReference type="Gene3D" id="1.10.287.3610">
    <property type="match status" value="1"/>
</dbReference>
<dbReference type="GO" id="GO:0005524">
    <property type="term" value="F:ATP binding"/>
    <property type="evidence" value="ECO:0007669"/>
    <property type="project" value="UniProtKB-KW"/>
</dbReference>
<feature type="binding site" evidence="21">
    <location>
        <position position="55"/>
    </location>
    <ligand>
        <name>substrate</name>
    </ligand>
</feature>
<feature type="transmembrane region" description="Helical" evidence="24">
    <location>
        <begin position="96"/>
        <end position="117"/>
    </location>
</feature>
<evidence type="ECO:0000256" key="18">
    <source>
        <dbReference type="ARBA" id="ARBA00023209"/>
    </source>
</evidence>
<organism evidence="25 26">
    <name type="scientific">Corallincola holothuriorum</name>
    <dbReference type="NCBI Taxonomy" id="2282215"/>
    <lineage>
        <taxon>Bacteria</taxon>
        <taxon>Pseudomonadati</taxon>
        <taxon>Pseudomonadota</taxon>
        <taxon>Gammaproteobacteria</taxon>
        <taxon>Alteromonadales</taxon>
        <taxon>Psychromonadaceae</taxon>
        <taxon>Corallincola</taxon>
    </lineage>
</organism>
<evidence type="ECO:0000256" key="22">
    <source>
        <dbReference type="PIRSR" id="PIRSR600829-3"/>
    </source>
</evidence>
<keyword evidence="6" id="KW-0444">Lipid biosynthesis</keyword>
<dbReference type="Proteomes" id="UP000252558">
    <property type="component" value="Unassembled WGS sequence"/>
</dbReference>
<feature type="binding site" evidence="21">
    <location>
        <position position="98"/>
    </location>
    <ligand>
        <name>substrate</name>
    </ligand>
</feature>
<name>A0A368NIB1_9GAMM</name>
<keyword evidence="17 24" id="KW-0472">Membrane</keyword>
<evidence type="ECO:0000256" key="4">
    <source>
        <dbReference type="ARBA" id="ARBA00017575"/>
    </source>
</evidence>
<evidence type="ECO:0000256" key="24">
    <source>
        <dbReference type="RuleBase" id="RU363065"/>
    </source>
</evidence>
<keyword evidence="14 23" id="KW-0460">Magnesium</keyword>
<feature type="binding site" evidence="21">
    <location>
        <position position="69"/>
    </location>
    <ligand>
        <name>substrate</name>
    </ligand>
</feature>
<evidence type="ECO:0000256" key="12">
    <source>
        <dbReference type="ARBA" id="ARBA00022777"/>
    </source>
</evidence>
<feature type="binding site" evidence="21">
    <location>
        <position position="9"/>
    </location>
    <ligand>
        <name>substrate</name>
    </ligand>
</feature>
<dbReference type="OrthoDB" id="9796011at2"/>
<evidence type="ECO:0000256" key="2">
    <source>
        <dbReference type="ARBA" id="ARBA00005967"/>
    </source>
</evidence>
<reference evidence="25 26" key="1">
    <citation type="submission" date="2018-07" db="EMBL/GenBank/DDBJ databases">
        <title>Corallincola holothuriorum sp. nov., a new facultative anaerobe isolated from sea cucumber Apostichopus japonicus.</title>
        <authorList>
            <person name="Xia H."/>
        </authorList>
    </citation>
    <scope>NUCLEOTIDE SEQUENCE [LARGE SCALE GENOMIC DNA]</scope>
    <source>
        <strain evidence="25 26">C4</strain>
    </source>
</reference>
<feature type="binding site" evidence="22">
    <location>
        <begin position="94"/>
        <end position="95"/>
    </location>
    <ligand>
        <name>ATP</name>
        <dbReference type="ChEBI" id="CHEBI:30616"/>
    </ligand>
</feature>
<dbReference type="GO" id="GO:0004143">
    <property type="term" value="F:ATP-dependent diacylglycerol kinase activity"/>
    <property type="evidence" value="ECO:0007669"/>
    <property type="project" value="UniProtKB-EC"/>
</dbReference>
<dbReference type="Pfam" id="PF01219">
    <property type="entry name" value="DAGK_prokar"/>
    <property type="match status" value="1"/>
</dbReference>
<evidence type="ECO:0000256" key="13">
    <source>
        <dbReference type="ARBA" id="ARBA00022840"/>
    </source>
</evidence>
<feature type="active site" description="Proton acceptor" evidence="20">
    <location>
        <position position="69"/>
    </location>
</feature>
<keyword evidence="11 22" id="KW-0547">Nucleotide-binding</keyword>
<keyword evidence="7 24" id="KW-0997">Cell inner membrane</keyword>
<protein>
    <recommendedName>
        <fullName evidence="4 24">Diacylglycerol kinase</fullName>
        <ecNumber evidence="3 24">2.7.1.107</ecNumber>
    </recommendedName>
</protein>
<evidence type="ECO:0000256" key="11">
    <source>
        <dbReference type="ARBA" id="ARBA00022741"/>
    </source>
</evidence>
<dbReference type="RefSeq" id="WP_114337793.1">
    <property type="nucleotide sequence ID" value="NZ_QPID01000004.1"/>
</dbReference>
<evidence type="ECO:0000256" key="7">
    <source>
        <dbReference type="ARBA" id="ARBA00022519"/>
    </source>
</evidence>
<dbReference type="EMBL" id="QPID01000004">
    <property type="protein sequence ID" value="RCU50302.1"/>
    <property type="molecule type" value="Genomic_DNA"/>
</dbReference>
<feature type="transmembrane region" description="Helical" evidence="24">
    <location>
        <begin position="35"/>
        <end position="50"/>
    </location>
</feature>
<evidence type="ECO:0000256" key="6">
    <source>
        <dbReference type="ARBA" id="ARBA00022516"/>
    </source>
</evidence>
<keyword evidence="15 24" id="KW-1133">Transmembrane helix</keyword>
<dbReference type="CDD" id="cd14264">
    <property type="entry name" value="DAGK_IM"/>
    <property type="match status" value="1"/>
</dbReference>
<proteinExistence type="inferred from homology"/>
<dbReference type="PANTHER" id="PTHR34299">
    <property type="entry name" value="DIACYLGLYCEROL KINASE"/>
    <property type="match status" value="1"/>
</dbReference>
<keyword evidence="9 24" id="KW-0812">Transmembrane</keyword>
<feature type="binding site" evidence="21">
    <location>
        <begin position="13"/>
        <end position="18"/>
    </location>
    <ligand>
        <name>substrate</name>
    </ligand>
</feature>
<keyword evidence="16 24" id="KW-0443">Lipid metabolism</keyword>
<dbReference type="PANTHER" id="PTHR34299:SF1">
    <property type="entry name" value="DIACYLGLYCEROL KINASE"/>
    <property type="match status" value="1"/>
</dbReference>
<feature type="binding site" evidence="22">
    <location>
        <position position="76"/>
    </location>
    <ligand>
        <name>ATP</name>
        <dbReference type="ChEBI" id="CHEBI:30616"/>
    </ligand>
</feature>
<comment type="catalytic activity">
    <reaction evidence="24">
        <text>a 1,2-diacyl-sn-glycerol + ATP = a 1,2-diacyl-sn-glycero-3-phosphate + ADP + H(+)</text>
        <dbReference type="Rhea" id="RHEA:10272"/>
        <dbReference type="ChEBI" id="CHEBI:15378"/>
        <dbReference type="ChEBI" id="CHEBI:17815"/>
        <dbReference type="ChEBI" id="CHEBI:30616"/>
        <dbReference type="ChEBI" id="CHEBI:58608"/>
        <dbReference type="ChEBI" id="CHEBI:456216"/>
        <dbReference type="EC" id="2.7.1.107"/>
    </reaction>
</comment>
<feature type="binding site" evidence="22">
    <location>
        <begin position="85"/>
        <end position="87"/>
    </location>
    <ligand>
        <name>ATP</name>
        <dbReference type="ChEBI" id="CHEBI:30616"/>
    </ligand>
</feature>
<evidence type="ECO:0000256" key="8">
    <source>
        <dbReference type="ARBA" id="ARBA00022679"/>
    </source>
</evidence>
<feature type="binding site" evidence="22">
    <location>
        <position position="9"/>
    </location>
    <ligand>
        <name>ATP</name>
        <dbReference type="ChEBI" id="CHEBI:30616"/>
    </ligand>
</feature>
<dbReference type="GO" id="GO:0005886">
    <property type="term" value="C:plasma membrane"/>
    <property type="evidence" value="ECO:0007669"/>
    <property type="project" value="UniProtKB-SubCell"/>
</dbReference>
<evidence type="ECO:0000256" key="15">
    <source>
        <dbReference type="ARBA" id="ARBA00022989"/>
    </source>
</evidence>
<evidence type="ECO:0000256" key="9">
    <source>
        <dbReference type="ARBA" id="ARBA00022692"/>
    </source>
</evidence>
<comment type="caution">
    <text evidence="25">The sequence shown here is derived from an EMBL/GenBank/DDBJ whole genome shotgun (WGS) entry which is preliminary data.</text>
</comment>
<feature type="binding site" evidence="21">
    <location>
        <begin position="30"/>
        <end position="34"/>
    </location>
    <ligand>
        <name>substrate</name>
    </ligand>
</feature>
<keyword evidence="26" id="KW-1185">Reference proteome</keyword>
<evidence type="ECO:0000256" key="5">
    <source>
        <dbReference type="ARBA" id="ARBA00022475"/>
    </source>
</evidence>
<keyword evidence="5" id="KW-1003">Cell membrane</keyword>
<keyword evidence="12 24" id="KW-0418">Kinase</keyword>
<dbReference type="EC" id="2.7.1.107" evidence="3 24"/>
<feature type="binding site" evidence="23">
    <location>
        <position position="28"/>
    </location>
    <ligand>
        <name>a divalent metal cation</name>
        <dbReference type="ChEBI" id="CHEBI:60240"/>
    </ligand>
</feature>
<gene>
    <name evidence="25" type="ORF">DU002_07615</name>
</gene>
<evidence type="ECO:0000256" key="17">
    <source>
        <dbReference type="ARBA" id="ARBA00023136"/>
    </source>
</evidence>
<evidence type="ECO:0000313" key="25">
    <source>
        <dbReference type="EMBL" id="RCU50302.1"/>
    </source>
</evidence>
<dbReference type="InterPro" id="IPR033718">
    <property type="entry name" value="DAGK_prok"/>
</dbReference>
<comment type="subcellular location">
    <subcellularLocation>
        <location evidence="1 24">Cell inner membrane</location>
        <topology evidence="1 24">Multi-pass membrane protein</topology>
    </subcellularLocation>
</comment>
<feature type="binding site" evidence="23">
    <location>
        <position position="76"/>
    </location>
    <ligand>
        <name>a divalent metal cation</name>
        <dbReference type="ChEBI" id="CHEBI:60240"/>
    </ligand>
</feature>
<evidence type="ECO:0000256" key="14">
    <source>
        <dbReference type="ARBA" id="ARBA00022842"/>
    </source>
</evidence>
<evidence type="ECO:0000256" key="23">
    <source>
        <dbReference type="PIRSR" id="PIRSR600829-4"/>
    </source>
</evidence>
<sequence>MNDVKGIKRIVNATRYSWQGFKAAWRGEEAFRQELLLVLVMIPVAIWLGTNAVERSLLIGCLLLLLIVEMLNSAVEAVTDRVGTERHELSGKAKDMGSAAVLLALINVAVVWGLIAYQRCIA</sequence>
<accession>A0A368NIB1</accession>
<keyword evidence="13 22" id="KW-0067">ATP-binding</keyword>
<dbReference type="AlphaFoldDB" id="A0A368NIB1"/>
<evidence type="ECO:0000256" key="10">
    <source>
        <dbReference type="ARBA" id="ARBA00022723"/>
    </source>
</evidence>
<dbReference type="InterPro" id="IPR000829">
    <property type="entry name" value="DAGK"/>
</dbReference>
<feature type="binding site" evidence="22">
    <location>
        <position position="16"/>
    </location>
    <ligand>
        <name>ATP</name>
        <dbReference type="ChEBI" id="CHEBI:30616"/>
    </ligand>
</feature>
<dbReference type="GO" id="GO:0046872">
    <property type="term" value="F:metal ion binding"/>
    <property type="evidence" value="ECO:0007669"/>
    <property type="project" value="UniProtKB-KW"/>
</dbReference>
<feature type="binding site" evidence="22">
    <location>
        <position position="28"/>
    </location>
    <ligand>
        <name>ATP</name>
        <dbReference type="ChEBI" id="CHEBI:30616"/>
    </ligand>
</feature>
<keyword evidence="18" id="KW-0594">Phospholipid biosynthesis</keyword>
<keyword evidence="19 24" id="KW-1208">Phospholipid metabolism</keyword>
<dbReference type="InterPro" id="IPR036945">
    <property type="entry name" value="DAGK_sf"/>
</dbReference>
<keyword evidence="8 24" id="KW-0808">Transferase</keyword>
<evidence type="ECO:0000256" key="20">
    <source>
        <dbReference type="PIRSR" id="PIRSR600829-1"/>
    </source>
</evidence>
<evidence type="ECO:0000256" key="21">
    <source>
        <dbReference type="PIRSR" id="PIRSR600829-2"/>
    </source>
</evidence>
<evidence type="ECO:0000256" key="19">
    <source>
        <dbReference type="ARBA" id="ARBA00023264"/>
    </source>
</evidence>
<evidence type="ECO:0000256" key="16">
    <source>
        <dbReference type="ARBA" id="ARBA00023098"/>
    </source>
</evidence>
<comment type="similarity">
    <text evidence="2 24">Belongs to the bacterial diacylglycerol kinase family.</text>
</comment>
<evidence type="ECO:0000313" key="26">
    <source>
        <dbReference type="Proteomes" id="UP000252558"/>
    </source>
</evidence>
<comment type="function">
    <text evidence="24">Catalyzes the ATP-dependent phosphorylation of sn-l,2-diacylglycerol (DAG) to phosphatidic acid. Involved in the recycling of diacylglycerol produced as a by-product during membrane-derived oligosaccharide (MDO) biosynthesis.</text>
</comment>
<keyword evidence="10 23" id="KW-0479">Metal-binding</keyword>
<evidence type="ECO:0000256" key="3">
    <source>
        <dbReference type="ARBA" id="ARBA00012133"/>
    </source>
</evidence>